<protein>
    <submittedName>
        <fullName evidence="2">Amidohydrolase family protein</fullName>
    </submittedName>
</protein>
<dbReference type="PANTHER" id="PTHR35563">
    <property type="entry name" value="BARREL METAL-DEPENDENT HYDROLASE, PUTATIVE (AFU_ORTHOLOGUE AFUA_1G16240)-RELATED"/>
    <property type="match status" value="1"/>
</dbReference>
<organism evidence="2 3">
    <name type="scientific">Antiquaquibacter soli</name>
    <dbReference type="NCBI Taxonomy" id="3064523"/>
    <lineage>
        <taxon>Bacteria</taxon>
        <taxon>Bacillati</taxon>
        <taxon>Actinomycetota</taxon>
        <taxon>Actinomycetes</taxon>
        <taxon>Micrococcales</taxon>
        <taxon>Microbacteriaceae</taxon>
        <taxon>Antiquaquibacter</taxon>
    </lineage>
</organism>
<dbReference type="Gene3D" id="3.20.20.140">
    <property type="entry name" value="Metal-dependent hydrolases"/>
    <property type="match status" value="1"/>
</dbReference>
<evidence type="ECO:0000313" key="2">
    <source>
        <dbReference type="EMBL" id="MDO7881163.1"/>
    </source>
</evidence>
<dbReference type="InterPro" id="IPR006680">
    <property type="entry name" value="Amidohydro-rel"/>
</dbReference>
<comment type="caution">
    <text evidence="2">The sequence shown here is derived from an EMBL/GenBank/DDBJ whole genome shotgun (WGS) entry which is preliminary data.</text>
</comment>
<reference evidence="2 3" key="1">
    <citation type="submission" date="2023-07" db="EMBL/GenBank/DDBJ databases">
        <title>Protaetiibacter sp. nov WY-16 isolated from soil.</title>
        <authorList>
            <person name="Liu B."/>
            <person name="Wan Y."/>
        </authorList>
    </citation>
    <scope>NUCLEOTIDE SEQUENCE [LARGE SCALE GENOMIC DNA]</scope>
    <source>
        <strain evidence="2 3">WY-16</strain>
    </source>
</reference>
<dbReference type="InterPro" id="IPR052358">
    <property type="entry name" value="Aro_Compnd_Degr_Hydrolases"/>
</dbReference>
<dbReference type="SUPFAM" id="SSF51556">
    <property type="entry name" value="Metallo-dependent hydrolases"/>
    <property type="match status" value="1"/>
</dbReference>
<dbReference type="RefSeq" id="WP_305001577.1">
    <property type="nucleotide sequence ID" value="NZ_JAUQUB010000001.1"/>
</dbReference>
<dbReference type="PANTHER" id="PTHR35563:SF2">
    <property type="entry name" value="BARREL METAL-DEPENDENT HYDROLASE, PUTATIVE (AFU_ORTHOLOGUE AFUA_1G16240)-RELATED"/>
    <property type="match status" value="1"/>
</dbReference>
<gene>
    <name evidence="2" type="ORF">Q5716_02870</name>
</gene>
<dbReference type="Pfam" id="PF04909">
    <property type="entry name" value="Amidohydro_2"/>
    <property type="match status" value="1"/>
</dbReference>
<name>A0ABT9BJF8_9MICO</name>
<sequence>MTDRLFDTHCHLFERGFSGSTGVLLRGRHAELHAYERYRSEFAIERSLVIGFEGEAGYLGSNAYLESLSVGRPWLIPVPFVAVGSPLRGRAACAYVSTADDGQWLAAELGRRDAPSLLSLNARPEALAAAAPALRAAGGTWILVSHLGLPGPAPSLLAAIERLEPLLSLAAADHVTVKLSGQYAASSLGYPHPDVQPIVDLVADRFGGLRLTWGSDFSPCLEHVAFAEAVDCVLPSGASPTERDAILFSTADRLYHHYLGVPA</sequence>
<keyword evidence="3" id="KW-1185">Reference proteome</keyword>
<evidence type="ECO:0000259" key="1">
    <source>
        <dbReference type="Pfam" id="PF04909"/>
    </source>
</evidence>
<accession>A0ABT9BJF8</accession>
<dbReference type="Proteomes" id="UP001241072">
    <property type="component" value="Unassembled WGS sequence"/>
</dbReference>
<dbReference type="InterPro" id="IPR032466">
    <property type="entry name" value="Metal_Hydrolase"/>
</dbReference>
<proteinExistence type="predicted"/>
<evidence type="ECO:0000313" key="3">
    <source>
        <dbReference type="Proteomes" id="UP001241072"/>
    </source>
</evidence>
<feature type="domain" description="Amidohydrolase-related" evidence="1">
    <location>
        <begin position="120"/>
        <end position="255"/>
    </location>
</feature>
<dbReference type="EMBL" id="JAUQUB010000001">
    <property type="protein sequence ID" value="MDO7881163.1"/>
    <property type="molecule type" value="Genomic_DNA"/>
</dbReference>